<reference evidence="6" key="1">
    <citation type="journal article" date="2023" name="Insect Mol. Biol.">
        <title>Genome sequencing provides insights into the evolution of gene families encoding plant cell wall-degrading enzymes in longhorned beetles.</title>
        <authorList>
            <person name="Shin N.R."/>
            <person name="Okamura Y."/>
            <person name="Kirsch R."/>
            <person name="Pauchet Y."/>
        </authorList>
    </citation>
    <scope>NUCLEOTIDE SEQUENCE</scope>
    <source>
        <strain evidence="6">RBIC_L_NR</strain>
    </source>
</reference>
<evidence type="ECO:0000259" key="5">
    <source>
        <dbReference type="Pfam" id="PF00551"/>
    </source>
</evidence>
<evidence type="ECO:0000313" key="7">
    <source>
        <dbReference type="Proteomes" id="UP001162156"/>
    </source>
</evidence>
<gene>
    <name evidence="6" type="ORF">NQ314_008253</name>
</gene>
<dbReference type="Proteomes" id="UP001162156">
    <property type="component" value="Unassembled WGS sequence"/>
</dbReference>
<feature type="domain" description="Formyl transferase N-terminal" evidence="5">
    <location>
        <begin position="3"/>
        <end position="44"/>
    </location>
</feature>
<dbReference type="Gene3D" id="3.40.50.170">
    <property type="entry name" value="Formyl transferase, N-terminal domain"/>
    <property type="match status" value="1"/>
</dbReference>
<evidence type="ECO:0000256" key="1">
    <source>
        <dbReference type="ARBA" id="ARBA00005054"/>
    </source>
</evidence>
<accession>A0AAV8YCG7</accession>
<evidence type="ECO:0000256" key="3">
    <source>
        <dbReference type="ARBA" id="ARBA00022679"/>
    </source>
</evidence>
<dbReference type="InterPro" id="IPR036477">
    <property type="entry name" value="Formyl_transf_N_sf"/>
</dbReference>
<dbReference type="EC" id="2.1.2.2" evidence="2"/>
<evidence type="ECO:0000313" key="6">
    <source>
        <dbReference type="EMBL" id="KAJ8949333.1"/>
    </source>
</evidence>
<comment type="caution">
    <text evidence="6">The sequence shown here is derived from an EMBL/GenBank/DDBJ whole genome shotgun (WGS) entry which is preliminary data.</text>
</comment>
<name>A0AAV8YCG7_9CUCU</name>
<dbReference type="AlphaFoldDB" id="A0AAV8YCG7"/>
<keyword evidence="3" id="KW-0808">Transferase</keyword>
<sequence length="63" mass="6928">MCTEDVDAGAIIAQETVPIEINDTVTTLTERIKTAEHKAFPRALQLLATGKVKLGNDNKIFWS</sequence>
<dbReference type="GO" id="GO:0006189">
    <property type="term" value="P:'de novo' IMP biosynthetic process"/>
    <property type="evidence" value="ECO:0007669"/>
    <property type="project" value="TreeGrafter"/>
</dbReference>
<keyword evidence="4" id="KW-0658">Purine biosynthesis</keyword>
<organism evidence="6 7">
    <name type="scientific">Rhamnusium bicolor</name>
    <dbReference type="NCBI Taxonomy" id="1586634"/>
    <lineage>
        <taxon>Eukaryota</taxon>
        <taxon>Metazoa</taxon>
        <taxon>Ecdysozoa</taxon>
        <taxon>Arthropoda</taxon>
        <taxon>Hexapoda</taxon>
        <taxon>Insecta</taxon>
        <taxon>Pterygota</taxon>
        <taxon>Neoptera</taxon>
        <taxon>Endopterygota</taxon>
        <taxon>Coleoptera</taxon>
        <taxon>Polyphaga</taxon>
        <taxon>Cucujiformia</taxon>
        <taxon>Chrysomeloidea</taxon>
        <taxon>Cerambycidae</taxon>
        <taxon>Lepturinae</taxon>
        <taxon>Rhagiini</taxon>
        <taxon>Rhamnusium</taxon>
    </lineage>
</organism>
<dbReference type="PANTHER" id="PTHR43369:SF2">
    <property type="entry name" value="PHOSPHORIBOSYLGLYCINAMIDE FORMYLTRANSFERASE"/>
    <property type="match status" value="1"/>
</dbReference>
<keyword evidence="7" id="KW-1185">Reference proteome</keyword>
<evidence type="ECO:0000256" key="2">
    <source>
        <dbReference type="ARBA" id="ARBA00012254"/>
    </source>
</evidence>
<comment type="pathway">
    <text evidence="1">Purine metabolism; IMP biosynthesis via de novo pathway; N(2)-formyl-N(1)-(5-phospho-D-ribosyl)glycinamide from N(1)-(5-phospho-D-ribosyl)glycinamide (10-formyl THF route): step 1/1.</text>
</comment>
<dbReference type="GO" id="GO:0005829">
    <property type="term" value="C:cytosol"/>
    <property type="evidence" value="ECO:0007669"/>
    <property type="project" value="TreeGrafter"/>
</dbReference>
<evidence type="ECO:0000256" key="4">
    <source>
        <dbReference type="ARBA" id="ARBA00022755"/>
    </source>
</evidence>
<dbReference type="PANTHER" id="PTHR43369">
    <property type="entry name" value="PHOSPHORIBOSYLGLYCINAMIDE FORMYLTRANSFERASE"/>
    <property type="match status" value="1"/>
</dbReference>
<dbReference type="Pfam" id="PF00551">
    <property type="entry name" value="Formyl_trans_N"/>
    <property type="match status" value="1"/>
</dbReference>
<dbReference type="EMBL" id="JANEYF010002236">
    <property type="protein sequence ID" value="KAJ8949333.1"/>
    <property type="molecule type" value="Genomic_DNA"/>
</dbReference>
<dbReference type="GO" id="GO:0004644">
    <property type="term" value="F:phosphoribosylglycinamide formyltransferase activity"/>
    <property type="evidence" value="ECO:0007669"/>
    <property type="project" value="UniProtKB-EC"/>
</dbReference>
<dbReference type="SUPFAM" id="SSF53328">
    <property type="entry name" value="Formyltransferase"/>
    <property type="match status" value="1"/>
</dbReference>
<proteinExistence type="predicted"/>
<dbReference type="InterPro" id="IPR002376">
    <property type="entry name" value="Formyl_transf_N"/>
</dbReference>
<protein>
    <recommendedName>
        <fullName evidence="2">phosphoribosylglycinamide formyltransferase 1</fullName>
        <ecNumber evidence="2">2.1.2.2</ecNumber>
    </recommendedName>
</protein>